<dbReference type="InterPro" id="IPR025827">
    <property type="entry name" value="Zn_ribbon_recom_dom"/>
</dbReference>
<dbReference type="PANTHER" id="PTHR30461:SF2">
    <property type="entry name" value="SERINE RECOMBINASE PINE-RELATED"/>
    <property type="match status" value="1"/>
</dbReference>
<dbReference type="Proteomes" id="UP000031672">
    <property type="component" value="Unassembled WGS sequence"/>
</dbReference>
<accession>A0A0C2NMW1</accession>
<dbReference type="RefSeq" id="WP_040993043.1">
    <property type="nucleotide sequence ID" value="NZ_JTKH01000025.1"/>
</dbReference>
<comment type="caution">
    <text evidence="5">The sequence shown here is derived from an EMBL/GenBank/DDBJ whole genome shotgun (WGS) entry which is preliminary data.</text>
</comment>
<dbReference type="GO" id="GO:0000150">
    <property type="term" value="F:DNA strand exchange activity"/>
    <property type="evidence" value="ECO:0007669"/>
    <property type="project" value="InterPro"/>
</dbReference>
<dbReference type="Gene3D" id="3.40.50.1390">
    <property type="entry name" value="Resolvase, N-terminal catalytic domain"/>
    <property type="match status" value="1"/>
</dbReference>
<proteinExistence type="predicted"/>
<evidence type="ECO:0000259" key="4">
    <source>
        <dbReference type="PROSITE" id="PS51737"/>
    </source>
</evidence>
<accession>A0A0C2NRN1</accession>
<dbReference type="EMBL" id="JTKH01000025">
    <property type="protein sequence ID" value="KII75397.1"/>
    <property type="molecule type" value="Genomic_DNA"/>
</dbReference>
<dbReference type="OrthoDB" id="9786476at2"/>
<dbReference type="GO" id="GO:0003677">
    <property type="term" value="F:DNA binding"/>
    <property type="evidence" value="ECO:0007669"/>
    <property type="project" value="UniProtKB-KW"/>
</dbReference>
<dbReference type="AlphaFoldDB" id="A0A0C2NRN1"/>
<dbReference type="Pfam" id="PF07508">
    <property type="entry name" value="Recombinase"/>
    <property type="match status" value="1"/>
</dbReference>
<reference evidence="5 6" key="1">
    <citation type="submission" date="2014-11" db="EMBL/GenBank/DDBJ databases">
        <title>Draft Genome Sequence of Vibrio piscirenalis strains CECT 8603T and CECT 8604, two marine Gammaproteobacterium isolated from cultured gilthead sea bream (Sparus aurata).</title>
        <authorList>
            <person name="Arahal D.R."/>
            <person name="Rodrigo-Torres L."/>
            <person name="Lucena T."/>
            <person name="Pujalte M.J."/>
        </authorList>
    </citation>
    <scope>NUCLEOTIDE SEQUENCE [LARGE SCALE GENOMIC DNA]</scope>
    <source>
        <strain evidence="5 6">DCR 1-4-2</strain>
    </source>
</reference>
<dbReference type="InterPro" id="IPR050639">
    <property type="entry name" value="SSR_resolvase"/>
</dbReference>
<dbReference type="InterPro" id="IPR038109">
    <property type="entry name" value="DNA_bind_recomb_sf"/>
</dbReference>
<feature type="domain" description="Recombinase" evidence="4">
    <location>
        <begin position="194"/>
        <end position="315"/>
    </location>
</feature>
<keyword evidence="1" id="KW-0238">DNA-binding</keyword>
<dbReference type="InterPro" id="IPR036162">
    <property type="entry name" value="Resolvase-like_N_sf"/>
</dbReference>
<feature type="coiled-coil region" evidence="3">
    <location>
        <begin position="390"/>
        <end position="417"/>
    </location>
</feature>
<keyword evidence="3" id="KW-0175">Coiled coil</keyword>
<dbReference type="PANTHER" id="PTHR30461">
    <property type="entry name" value="DNA-INVERTASE FROM LAMBDOID PROPHAGE"/>
    <property type="match status" value="1"/>
</dbReference>
<dbReference type="Pfam" id="PF13408">
    <property type="entry name" value="Zn_ribbon_recom"/>
    <property type="match status" value="1"/>
</dbReference>
<dbReference type="InterPro" id="IPR006119">
    <property type="entry name" value="Resolv_N"/>
</dbReference>
<keyword evidence="6" id="KW-1185">Reference proteome</keyword>
<dbReference type="Gene3D" id="3.90.1750.20">
    <property type="entry name" value="Putative Large Serine Recombinase, Chain B, Domain 2"/>
    <property type="match status" value="1"/>
</dbReference>
<dbReference type="Pfam" id="PF00239">
    <property type="entry name" value="Resolvase"/>
    <property type="match status" value="1"/>
</dbReference>
<evidence type="ECO:0000256" key="2">
    <source>
        <dbReference type="ARBA" id="ARBA00023172"/>
    </source>
</evidence>
<evidence type="ECO:0000256" key="1">
    <source>
        <dbReference type="ARBA" id="ARBA00023125"/>
    </source>
</evidence>
<gene>
    <name evidence="5" type="ORF">OJ16_19130</name>
</gene>
<sequence>MNKATTLLNTYTAYIYSRVSKEAQVNGDGLRRQIDNAFRFIDSKNRELIEKGLPTYAVADELITDRGLSAYKGYNTAANGGLGAFLEAAKRGEVKRGSLLVVEAVDRISRMPADESRKTFSLFKEYGIDVAIVKFGVIIKHSESTTLENDLLITAAIHLAHMESQQKSNRINDRFEEKRRQEKLGGPKRTTICPLWMKISEDKKSFELIPDRARVMRRIIDMKLNGIGCQRIASILNEEGEPYFNGKTWSTRIVLKYCKMIQLYGAFQRVRHIRTENGTQKQPRGDIEKDYYPALIDEQTFLRLKNSFKKSGGRQTGAFSNLFSGLLCCPKCGSSMSYYKPNRGTLKVRCRKQLDKQGCDQRALNYEEIEERLIRALAGLDYAKLNDSSFVDVSAELSLLEATMAELKENVNVVSTQLMKNTDPRIFETLTDKLSQLYSDIDSNKAKFDELSTLHSNYDISVIDNLELAENKDRERYNHFVKQFVKYIICTDKKQGGSIRVVFKADAIGELPFNYDSDDRNDKAISEVFTANRPITNADTVRTINMDKSSTVYLPLLKEITDVKQPSDLSDTRDRLKYMHAVRVAVRRDPKKWAEIAKKAQLKY</sequence>
<dbReference type="CDD" id="cd00338">
    <property type="entry name" value="Ser_Recombinase"/>
    <property type="match status" value="1"/>
</dbReference>
<dbReference type="SMART" id="SM00857">
    <property type="entry name" value="Resolvase"/>
    <property type="match status" value="1"/>
</dbReference>
<keyword evidence="2" id="KW-0233">DNA recombination</keyword>
<evidence type="ECO:0000313" key="6">
    <source>
        <dbReference type="Proteomes" id="UP000031672"/>
    </source>
</evidence>
<evidence type="ECO:0000256" key="3">
    <source>
        <dbReference type="SAM" id="Coils"/>
    </source>
</evidence>
<dbReference type="InterPro" id="IPR011109">
    <property type="entry name" value="DNA_bind_recombinase_dom"/>
</dbReference>
<evidence type="ECO:0000313" key="5">
    <source>
        <dbReference type="EMBL" id="KII75397.1"/>
    </source>
</evidence>
<dbReference type="SUPFAM" id="SSF53041">
    <property type="entry name" value="Resolvase-like"/>
    <property type="match status" value="1"/>
</dbReference>
<name>A0A0C2NRN1_9VIBR</name>
<organism evidence="5 6">
    <name type="scientific">Vibrio renipiscarius</name>
    <dbReference type="NCBI Taxonomy" id="1461322"/>
    <lineage>
        <taxon>Bacteria</taxon>
        <taxon>Pseudomonadati</taxon>
        <taxon>Pseudomonadota</taxon>
        <taxon>Gammaproteobacteria</taxon>
        <taxon>Vibrionales</taxon>
        <taxon>Vibrionaceae</taxon>
        <taxon>Vibrio</taxon>
    </lineage>
</organism>
<protein>
    <submittedName>
        <fullName evidence="5">Recombinase</fullName>
    </submittedName>
</protein>
<dbReference type="PROSITE" id="PS51737">
    <property type="entry name" value="RECOMBINASE_DNA_BIND"/>
    <property type="match status" value="1"/>
</dbReference>